<dbReference type="NCBIfam" id="NF009228">
    <property type="entry name" value="PRK12578.1"/>
    <property type="match status" value="1"/>
</dbReference>
<evidence type="ECO:0000259" key="3">
    <source>
        <dbReference type="Pfam" id="PF22691"/>
    </source>
</evidence>
<dbReference type="Gene3D" id="3.40.47.10">
    <property type="match status" value="1"/>
</dbReference>
<dbReference type="Pfam" id="PF22691">
    <property type="entry name" value="Thiolase_C_1"/>
    <property type="match status" value="1"/>
</dbReference>
<dbReference type="KEGG" id="pcl:Pcal_1309"/>
<accession>A3MVR6</accession>
<dbReference type="InterPro" id="IPR016039">
    <property type="entry name" value="Thiolase-like"/>
</dbReference>
<dbReference type="OrthoDB" id="167534at2157"/>
<dbReference type="SUPFAM" id="SSF53901">
    <property type="entry name" value="Thiolase-like"/>
    <property type="match status" value="2"/>
</dbReference>
<protein>
    <submittedName>
        <fullName evidence="4">Thiolase</fullName>
    </submittedName>
</protein>
<evidence type="ECO:0000259" key="2">
    <source>
        <dbReference type="Pfam" id="PF00108"/>
    </source>
</evidence>
<feature type="domain" description="Thiolase C-terminal" evidence="3">
    <location>
        <begin position="240"/>
        <end position="387"/>
    </location>
</feature>
<dbReference type="PANTHER" id="PTHR42870">
    <property type="entry name" value="ACETYL-COA C-ACETYLTRANSFERASE"/>
    <property type="match status" value="1"/>
</dbReference>
<name>A3MVR6_PYRCJ</name>
<keyword evidence="1" id="KW-0414">Isoprene biosynthesis</keyword>
<dbReference type="InterPro" id="IPR055140">
    <property type="entry name" value="Thiolase_C_2"/>
</dbReference>
<dbReference type="EMBL" id="CP000561">
    <property type="protein sequence ID" value="ABO08733.1"/>
    <property type="molecule type" value="Genomic_DNA"/>
</dbReference>
<dbReference type="AlphaFoldDB" id="A3MVR6"/>
<dbReference type="Proteomes" id="UP000001431">
    <property type="component" value="Chromosome"/>
</dbReference>
<sequence>MRKVAVIGVGQSVFGVRGDVTLQELAWEAVREALEDAGITQKDVDISVVGTVGTRGYELMPAQPVNDYVGMTPKGPIRVEMACATGLAALTVGYNFIASGNADVVLAIGVEKMNEVDTPTSLAVGGRAGNYLWEFHFYGTTMPAGYALYATAHMAKFGTTEEHMALVAVKNHYYGSLNPKAHFQHPVTVEEVLKSRPVAWPIKLLDSSPISDGAAAVVLASEDAARRLKVDTPVWIAGIGYANDTPILTRRPDYVGYRATRLAAEMAYKRAGIAPQDVEVANVHDAFTIAEIIAYEDLGFVKKGEGAKLIAEGQTYAGGKVAVNIDGGLKAKGHPLGATGLGMVYELTKQLREEREGKRQAPLKRYVALAHNVAGVGHVAYVVVLRR</sequence>
<dbReference type="PIRSF" id="PIRSF000429">
    <property type="entry name" value="Ac-CoA_Ac_transf"/>
    <property type="match status" value="1"/>
</dbReference>
<feature type="domain" description="Thiolase N-terminal" evidence="2">
    <location>
        <begin position="13"/>
        <end position="223"/>
    </location>
</feature>
<evidence type="ECO:0000313" key="4">
    <source>
        <dbReference type="EMBL" id="ABO08733.1"/>
    </source>
</evidence>
<dbReference type="InterPro" id="IPR020616">
    <property type="entry name" value="Thiolase_N"/>
</dbReference>
<dbReference type="PANTHER" id="PTHR42870:SF6">
    <property type="entry name" value="ACETYL-COA C-ACYLTRANSFERASE"/>
    <property type="match status" value="1"/>
</dbReference>
<reference evidence="4" key="1">
    <citation type="submission" date="2007-02" db="EMBL/GenBank/DDBJ databases">
        <title>Complete sequence of Pyrobaculum calidifontis JCM 11548.</title>
        <authorList>
            <consortium name="US DOE Joint Genome Institute"/>
            <person name="Copeland A."/>
            <person name="Lucas S."/>
            <person name="Lapidus A."/>
            <person name="Barry K."/>
            <person name="Glavina del Rio T."/>
            <person name="Dalin E."/>
            <person name="Tice H."/>
            <person name="Pitluck S."/>
            <person name="Chain P."/>
            <person name="Malfatti S."/>
            <person name="Shin M."/>
            <person name="Vergez L."/>
            <person name="Schmutz J."/>
            <person name="Larimer F."/>
            <person name="Land M."/>
            <person name="Hauser L."/>
            <person name="Kyrpides N."/>
            <person name="Mikhailova N."/>
            <person name="Cozen A.E."/>
            <person name="Fitz-Gibbon S.T."/>
            <person name="House C.H."/>
            <person name="Saltikov C."/>
            <person name="Lowe T.M."/>
            <person name="Richardson P."/>
        </authorList>
    </citation>
    <scope>NUCLEOTIDE SEQUENCE [LARGE SCALE GENOMIC DNA]</scope>
    <source>
        <strain evidence="4">JCM 11548</strain>
    </source>
</reference>
<evidence type="ECO:0000313" key="5">
    <source>
        <dbReference type="Proteomes" id="UP000001431"/>
    </source>
</evidence>
<gene>
    <name evidence="4" type="ordered locus">Pcal_1309</name>
</gene>
<keyword evidence="5" id="KW-1185">Reference proteome</keyword>
<organism evidence="4 5">
    <name type="scientific">Pyrobaculum calidifontis (strain DSM 21063 / JCM 11548 / VA1)</name>
    <dbReference type="NCBI Taxonomy" id="410359"/>
    <lineage>
        <taxon>Archaea</taxon>
        <taxon>Thermoproteota</taxon>
        <taxon>Thermoprotei</taxon>
        <taxon>Thermoproteales</taxon>
        <taxon>Thermoproteaceae</taxon>
        <taxon>Pyrobaculum</taxon>
    </lineage>
</organism>
<dbReference type="eggNOG" id="arCOG01278">
    <property type="taxonomic scope" value="Archaea"/>
</dbReference>
<dbReference type="InterPro" id="IPR002155">
    <property type="entry name" value="Thiolase"/>
</dbReference>
<dbReference type="STRING" id="410359.Pcal_1309"/>
<dbReference type="CDD" id="cd00829">
    <property type="entry name" value="SCP-x_thiolase"/>
    <property type="match status" value="1"/>
</dbReference>
<dbReference type="Pfam" id="PF00108">
    <property type="entry name" value="Thiolase_N"/>
    <property type="match status" value="1"/>
</dbReference>
<dbReference type="RefSeq" id="WP_011849991.1">
    <property type="nucleotide sequence ID" value="NC_009073.1"/>
</dbReference>
<dbReference type="GeneID" id="4909514"/>
<proteinExistence type="predicted"/>
<evidence type="ECO:0000256" key="1">
    <source>
        <dbReference type="ARBA" id="ARBA00023229"/>
    </source>
</evidence>
<dbReference type="GO" id="GO:0008299">
    <property type="term" value="P:isoprenoid biosynthetic process"/>
    <property type="evidence" value="ECO:0007669"/>
    <property type="project" value="UniProtKB-KW"/>
</dbReference>
<dbReference type="NCBIfam" id="NF004720">
    <property type="entry name" value="PRK06064.1"/>
    <property type="match status" value="1"/>
</dbReference>
<dbReference type="GO" id="GO:0016747">
    <property type="term" value="F:acyltransferase activity, transferring groups other than amino-acyl groups"/>
    <property type="evidence" value="ECO:0007669"/>
    <property type="project" value="InterPro"/>
</dbReference>
<dbReference type="HOGENOM" id="CLU_035425_4_0_2"/>